<dbReference type="GO" id="GO:0008168">
    <property type="term" value="F:methyltransferase activity"/>
    <property type="evidence" value="ECO:0007669"/>
    <property type="project" value="UniProtKB-KW"/>
</dbReference>
<dbReference type="InterPro" id="IPR025714">
    <property type="entry name" value="Methyltranfer_dom"/>
</dbReference>
<evidence type="ECO:0000259" key="1">
    <source>
        <dbReference type="Pfam" id="PF13847"/>
    </source>
</evidence>
<accession>A0A069DQQ0</accession>
<dbReference type="CDD" id="cd02440">
    <property type="entry name" value="AdoMet_MTases"/>
    <property type="match status" value="1"/>
</dbReference>
<dbReference type="EMBL" id="GBGD01002526">
    <property type="protein sequence ID" value="JAC86363.1"/>
    <property type="molecule type" value="mRNA"/>
</dbReference>
<proteinExistence type="evidence at transcript level"/>
<dbReference type="Gene3D" id="3.40.50.150">
    <property type="entry name" value="Vaccinia Virus protein VP39"/>
    <property type="match status" value="1"/>
</dbReference>
<evidence type="ECO:0000313" key="2">
    <source>
        <dbReference type="EMBL" id="JAC86363.1"/>
    </source>
</evidence>
<name>A0A069DQQ0_9HEMI</name>
<dbReference type="GO" id="GO:0032259">
    <property type="term" value="P:methylation"/>
    <property type="evidence" value="ECO:0007669"/>
    <property type="project" value="UniProtKB-KW"/>
</dbReference>
<organism evidence="2">
    <name type="scientific">Panstrongylus megistus</name>
    <dbReference type="NCBI Taxonomy" id="65343"/>
    <lineage>
        <taxon>Eukaryota</taxon>
        <taxon>Metazoa</taxon>
        <taxon>Ecdysozoa</taxon>
        <taxon>Arthropoda</taxon>
        <taxon>Hexapoda</taxon>
        <taxon>Insecta</taxon>
        <taxon>Pterygota</taxon>
        <taxon>Neoptera</taxon>
        <taxon>Paraneoptera</taxon>
        <taxon>Hemiptera</taxon>
        <taxon>Heteroptera</taxon>
        <taxon>Panheteroptera</taxon>
        <taxon>Cimicomorpha</taxon>
        <taxon>Reduviidae</taxon>
        <taxon>Triatominae</taxon>
        <taxon>Panstrongylus</taxon>
    </lineage>
</organism>
<dbReference type="PANTHER" id="PTHR43861">
    <property type="entry name" value="TRANS-ACONITATE 2-METHYLTRANSFERASE-RELATED"/>
    <property type="match status" value="1"/>
</dbReference>
<dbReference type="AlphaFoldDB" id="A0A069DQQ0"/>
<feature type="domain" description="Methyltransferase" evidence="1">
    <location>
        <begin position="34"/>
        <end position="139"/>
    </location>
</feature>
<protein>
    <submittedName>
        <fullName evidence="2">Putative farnesoic acid o-methyltransferase</fullName>
    </submittedName>
</protein>
<keyword evidence="2" id="KW-0489">Methyltransferase</keyword>
<sequence>MNPKFYSSHNEMQTNDARCLLKEMADTFHWTDCERILDIGSGPGDVTYNVLRPFVAKSSVVVGSDVSEESVKFANAHYSSDDLIFKKLDIENEYIWDNYWKKESFDKIFSFYCLHWIPNLRQATENIYNLLKPGGDILLLMLAGNPVYLLFKRLSLLPKWFIYMKDVDNLKSPLVTSTNVAQDFRKILENAQFTDISVVNKQCKFTYPSGDSMLRAIQAVTPYINNIPSNLHSEFLRDLQNYIRKSRNTVVKEDGSWEAQYNLIIAKASK</sequence>
<dbReference type="Pfam" id="PF13847">
    <property type="entry name" value="Methyltransf_31"/>
    <property type="match status" value="1"/>
</dbReference>
<dbReference type="SUPFAM" id="SSF53335">
    <property type="entry name" value="S-adenosyl-L-methionine-dependent methyltransferases"/>
    <property type="match status" value="1"/>
</dbReference>
<dbReference type="InterPro" id="IPR029063">
    <property type="entry name" value="SAM-dependent_MTases_sf"/>
</dbReference>
<dbReference type="PANTHER" id="PTHR43861:SF1">
    <property type="entry name" value="TRANS-ACONITATE 2-METHYLTRANSFERASE"/>
    <property type="match status" value="1"/>
</dbReference>
<reference evidence="2" key="1">
    <citation type="journal article" date="2015" name="J. Med. Entomol.">
        <title>A Deep Insight Into the Sialotranscriptome of the Chagas Disease Vector, Panstrongylus megistus (Hemiptera: Heteroptera).</title>
        <authorList>
            <person name="Ribeiro J.M."/>
            <person name="Schwarz A."/>
            <person name="Francischetti I.M."/>
        </authorList>
    </citation>
    <scope>NUCLEOTIDE SEQUENCE</scope>
    <source>
        <tissue evidence="2">Salivary glands</tissue>
    </source>
</reference>
<keyword evidence="2" id="KW-0808">Transferase</keyword>